<organism evidence="1 2">
    <name type="scientific">Paramecium sonneborni</name>
    <dbReference type="NCBI Taxonomy" id="65129"/>
    <lineage>
        <taxon>Eukaryota</taxon>
        <taxon>Sar</taxon>
        <taxon>Alveolata</taxon>
        <taxon>Ciliophora</taxon>
        <taxon>Intramacronucleata</taxon>
        <taxon>Oligohymenophorea</taxon>
        <taxon>Peniculida</taxon>
        <taxon>Parameciidae</taxon>
        <taxon>Paramecium</taxon>
    </lineage>
</organism>
<comment type="caution">
    <text evidence="1">The sequence shown here is derived from an EMBL/GenBank/DDBJ whole genome shotgun (WGS) entry which is preliminary data.</text>
</comment>
<dbReference type="Proteomes" id="UP000692954">
    <property type="component" value="Unassembled WGS sequence"/>
</dbReference>
<dbReference type="AlphaFoldDB" id="A0A8S1L8C7"/>
<name>A0A8S1L8C7_9CILI</name>
<reference evidence="1" key="1">
    <citation type="submission" date="2021-01" db="EMBL/GenBank/DDBJ databases">
        <authorList>
            <consortium name="Genoscope - CEA"/>
            <person name="William W."/>
        </authorList>
    </citation>
    <scope>NUCLEOTIDE SEQUENCE</scope>
</reference>
<keyword evidence="2" id="KW-1185">Reference proteome</keyword>
<sequence length="71" mass="8697">MQTFLFHVISARRHNVMQIKIGINDILTQHKINEQIQYVKIQQHHLQRIQNVTKNQKLYIKCLFEWMLIIK</sequence>
<evidence type="ECO:0000313" key="2">
    <source>
        <dbReference type="Proteomes" id="UP000692954"/>
    </source>
</evidence>
<evidence type="ECO:0000313" key="1">
    <source>
        <dbReference type="EMBL" id="CAD8061892.1"/>
    </source>
</evidence>
<protein>
    <submittedName>
        <fullName evidence="1">Uncharacterized protein</fullName>
    </submittedName>
</protein>
<dbReference type="EMBL" id="CAJJDN010000016">
    <property type="protein sequence ID" value="CAD8061892.1"/>
    <property type="molecule type" value="Genomic_DNA"/>
</dbReference>
<proteinExistence type="predicted"/>
<accession>A0A8S1L8C7</accession>
<gene>
    <name evidence="1" type="ORF">PSON_ATCC_30995.1.T0160034</name>
</gene>